<protein>
    <submittedName>
        <fullName evidence="1">Uncharacterized protein</fullName>
    </submittedName>
</protein>
<sequence>MINMINMIDMDDIIVYYYPDRNIQLEHINKLLKHEQEAIKMIDKMLSHDTIRDENVNNKINYYKNIEPFKKNVEKFYIKGIYICLEKNNITCEIQHYYSKNCSYWIYEFKKKINNESIISCVWYGDTNRYI</sequence>
<accession>A0A1V0SGT1</accession>
<dbReference type="EMBL" id="KY684105">
    <property type="protein sequence ID" value="ARF10913.1"/>
    <property type="molecule type" value="Genomic_DNA"/>
</dbReference>
<gene>
    <name evidence="1" type="ORF">Hokovirus_3_186</name>
</gene>
<name>A0A1V0SGT1_9VIRU</name>
<proteinExistence type="predicted"/>
<organism evidence="1">
    <name type="scientific">Hokovirus HKV1</name>
    <dbReference type="NCBI Taxonomy" id="1977638"/>
    <lineage>
        <taxon>Viruses</taxon>
        <taxon>Varidnaviria</taxon>
        <taxon>Bamfordvirae</taxon>
        <taxon>Nucleocytoviricota</taxon>
        <taxon>Megaviricetes</taxon>
        <taxon>Imitervirales</taxon>
        <taxon>Mimiviridae</taxon>
        <taxon>Klosneuvirinae</taxon>
        <taxon>Hokovirus</taxon>
    </lineage>
</organism>
<evidence type="ECO:0000313" key="1">
    <source>
        <dbReference type="EMBL" id="ARF10913.1"/>
    </source>
</evidence>
<reference evidence="1" key="1">
    <citation type="journal article" date="2017" name="Science">
        <title>Giant viruses with an expanded complement of translation system components.</title>
        <authorList>
            <person name="Schulz F."/>
            <person name="Yutin N."/>
            <person name="Ivanova N.N."/>
            <person name="Ortega D.R."/>
            <person name="Lee T.K."/>
            <person name="Vierheilig J."/>
            <person name="Daims H."/>
            <person name="Horn M."/>
            <person name="Wagner M."/>
            <person name="Jensen G.J."/>
            <person name="Kyrpides N.C."/>
            <person name="Koonin E.V."/>
            <person name="Woyke T."/>
        </authorList>
    </citation>
    <scope>NUCLEOTIDE SEQUENCE</scope>
    <source>
        <strain evidence="1">HKV1</strain>
    </source>
</reference>